<gene>
    <name evidence="3" type="ORF">HYPSUDRAFT_192120</name>
</gene>
<dbReference type="Gene3D" id="3.40.50.300">
    <property type="entry name" value="P-loop containing nucleotide triphosphate hydrolases"/>
    <property type="match status" value="1"/>
</dbReference>
<dbReference type="STRING" id="945553.A0A0D2PBD1"/>
<protein>
    <recommendedName>
        <fullName evidence="2">Nephrocystin 3-like N-terminal domain-containing protein</fullName>
    </recommendedName>
</protein>
<evidence type="ECO:0000256" key="1">
    <source>
        <dbReference type="ARBA" id="ARBA00022737"/>
    </source>
</evidence>
<feature type="domain" description="Nephrocystin 3-like N-terminal" evidence="2">
    <location>
        <begin position="85"/>
        <end position="244"/>
    </location>
</feature>
<evidence type="ECO:0000259" key="2">
    <source>
        <dbReference type="Pfam" id="PF24883"/>
    </source>
</evidence>
<organism evidence="3 4">
    <name type="scientific">Hypholoma sublateritium (strain FD-334 SS-4)</name>
    <dbReference type="NCBI Taxonomy" id="945553"/>
    <lineage>
        <taxon>Eukaryota</taxon>
        <taxon>Fungi</taxon>
        <taxon>Dikarya</taxon>
        <taxon>Basidiomycota</taxon>
        <taxon>Agaricomycotina</taxon>
        <taxon>Agaricomycetes</taxon>
        <taxon>Agaricomycetidae</taxon>
        <taxon>Agaricales</taxon>
        <taxon>Agaricineae</taxon>
        <taxon>Strophariaceae</taxon>
        <taxon>Hypholoma</taxon>
    </lineage>
</organism>
<accession>A0A0D2PBD1</accession>
<reference evidence="4" key="1">
    <citation type="submission" date="2014-04" db="EMBL/GenBank/DDBJ databases">
        <title>Evolutionary Origins and Diversification of the Mycorrhizal Mutualists.</title>
        <authorList>
            <consortium name="DOE Joint Genome Institute"/>
            <consortium name="Mycorrhizal Genomics Consortium"/>
            <person name="Kohler A."/>
            <person name="Kuo A."/>
            <person name="Nagy L.G."/>
            <person name="Floudas D."/>
            <person name="Copeland A."/>
            <person name="Barry K.W."/>
            <person name="Cichocki N."/>
            <person name="Veneault-Fourrey C."/>
            <person name="LaButti K."/>
            <person name="Lindquist E.A."/>
            <person name="Lipzen A."/>
            <person name="Lundell T."/>
            <person name="Morin E."/>
            <person name="Murat C."/>
            <person name="Riley R."/>
            <person name="Ohm R."/>
            <person name="Sun H."/>
            <person name="Tunlid A."/>
            <person name="Henrissat B."/>
            <person name="Grigoriev I.V."/>
            <person name="Hibbett D.S."/>
            <person name="Martin F."/>
        </authorList>
    </citation>
    <scope>NUCLEOTIDE SEQUENCE [LARGE SCALE GENOMIC DNA]</scope>
    <source>
        <strain evidence="4">FD-334 SS-4</strain>
    </source>
</reference>
<dbReference type="AlphaFoldDB" id="A0A0D2PBD1"/>
<dbReference type="PANTHER" id="PTHR10039:SF14">
    <property type="entry name" value="NACHT DOMAIN-CONTAINING PROTEIN"/>
    <property type="match status" value="1"/>
</dbReference>
<proteinExistence type="predicted"/>
<dbReference type="InterPro" id="IPR056884">
    <property type="entry name" value="NPHP3-like_N"/>
</dbReference>
<sequence>MIRSSKSFGAFFHGANGVKIDGGTFNEVHGNFTHFEDHRTIVNNQAELGWNALSNAIASGAIHNADERSSAPKCHPDTRTEILDMVKTWIKDPNSQSGIMWMHGPIGVGKTAIAQSIAEWAYAECILGGSFFFLRGSPEQDEARYLFPTIAYQLALQVPRMREYINNIMSIDPTLPSKDLETQMELLIIEPFKRLTRLFQSPLLVVIDAIDECMNPAMQEAIIRHIGQLVGTFHIPLSFLISTRSEAHIHEVFDLPEFSHITRRIVLDKQFEPDNDIRTVLTHGFSRILTRMEITGEIELWPSPDVIDTLVTKSSGQFIYATTVLDFIGAEWHMPDQQLAIVLDPSPAHSNLFKKLDALYTQTLERCPYRIDLVRALSLMLCLHCPQPPEVYDDLLGFARGHTTRLLRGMHSLVKFPDALEDANERIRLNQNQEYDVTCGLRLHHTSFADFLVDQNRSKGFFVDLSAMHSELAKAGFQLLRECVAEPWRETARSVFPRHETWGYLKNHLTIHISACDETAKAAAVIELDDFKPDFSLARPFQDVSWNLAFDALHALVTVLIKAIAHQDGSYPPTPSFPHSEHSHWIHDVTFESIVPFDRDSVSDKASLKLVLRYCKVLDEFYDFALSKSQDLMNFLTRLPGFAISNEPFIVDCLEDIFGVSQSSVLAHMDMNKRFLHRWDSLEWDHVSNIAMSVEVVTINPHMYSFLSDPSRSQSHYQQPTNSHINACRNLVKVIRSPEWVKLEKKDGALSCLERMLKLHLDTINVDPSTGYTDDHPLILLIVDFAGVICDMSILDAAPLANVKLVWSAARRILDWIQRQKSKISSTHKDPIFWKLEALFTRSNNEIYLRMLALEFCEDGKAQTITLCGPFLACVDPRRSTSMPTPLGKDVGNLGGGSDTVRVSPHSTRISEALLALHALRYSLLAFLTQEACAGPFYIPADMYHTQFAEICLDHCDPLMSDITGNWRVLPAHTEWGFHLSRAQPSARLFTQLQQLGTGRWLAGGTPHGANLKEIHLKSIMGIIHWLEVSIAPLDLHDRWNNMLRDIEGIVQGRPLVRRRPRMSFSEFGHCEPSIIMP</sequence>
<name>A0A0D2PBD1_HYPSF</name>
<dbReference type="SUPFAM" id="SSF52540">
    <property type="entry name" value="P-loop containing nucleoside triphosphate hydrolases"/>
    <property type="match status" value="1"/>
</dbReference>
<dbReference type="Pfam" id="PF24883">
    <property type="entry name" value="NPHP3_N"/>
    <property type="match status" value="1"/>
</dbReference>
<keyword evidence="4" id="KW-1185">Reference proteome</keyword>
<dbReference type="EMBL" id="KN817601">
    <property type="protein sequence ID" value="KJA17615.1"/>
    <property type="molecule type" value="Genomic_DNA"/>
</dbReference>
<dbReference type="PANTHER" id="PTHR10039">
    <property type="entry name" value="AMELOGENIN"/>
    <property type="match status" value="1"/>
</dbReference>
<dbReference type="InterPro" id="IPR027417">
    <property type="entry name" value="P-loop_NTPase"/>
</dbReference>
<evidence type="ECO:0000313" key="4">
    <source>
        <dbReference type="Proteomes" id="UP000054270"/>
    </source>
</evidence>
<dbReference type="OrthoDB" id="3014077at2759"/>
<keyword evidence="1" id="KW-0677">Repeat</keyword>
<evidence type="ECO:0000313" key="3">
    <source>
        <dbReference type="EMBL" id="KJA17615.1"/>
    </source>
</evidence>
<dbReference type="Proteomes" id="UP000054270">
    <property type="component" value="Unassembled WGS sequence"/>
</dbReference>